<dbReference type="GeneID" id="94583012"/>
<proteinExistence type="predicted"/>
<feature type="transmembrane region" description="Helical" evidence="1">
    <location>
        <begin position="20"/>
        <end position="41"/>
    </location>
</feature>
<dbReference type="VEuPathDB" id="FungiDB:YALI1_C19376g"/>
<keyword evidence="1" id="KW-0472">Membrane</keyword>
<gene>
    <name evidence="2" type="ORF">YALI1_C19376g</name>
</gene>
<dbReference type="EMBL" id="CP017555">
    <property type="protein sequence ID" value="AOW02835.1"/>
    <property type="molecule type" value="Genomic_DNA"/>
</dbReference>
<evidence type="ECO:0000256" key="1">
    <source>
        <dbReference type="SAM" id="Phobius"/>
    </source>
</evidence>
<evidence type="ECO:0000313" key="2">
    <source>
        <dbReference type="EMBL" id="AOW02835.1"/>
    </source>
</evidence>
<protein>
    <submittedName>
        <fullName evidence="2">Uncharacterized protein</fullName>
    </submittedName>
</protein>
<organism evidence="2 3">
    <name type="scientific">Yarrowia lipolytica</name>
    <name type="common">Candida lipolytica</name>
    <dbReference type="NCBI Taxonomy" id="4952"/>
    <lineage>
        <taxon>Eukaryota</taxon>
        <taxon>Fungi</taxon>
        <taxon>Dikarya</taxon>
        <taxon>Ascomycota</taxon>
        <taxon>Saccharomycotina</taxon>
        <taxon>Dipodascomycetes</taxon>
        <taxon>Dipodascales</taxon>
        <taxon>Dipodascales incertae sedis</taxon>
        <taxon>Yarrowia</taxon>
    </lineage>
</organism>
<sequence length="160" mass="18355">MSEWSEAAAESVSPHLRVGAILWNGFLASMGSIFSVQIRLWSPGICRRTRKEWRVRARRLCRVRLKDTKVLRWVVGWRPLFSIPGFFDSALSHPVTNISGVQDVEKGTRLETLFHTAETHDWRYVSHGRGKTRSHRVEDRTTVHAVHTAHGVPYNTAHPH</sequence>
<keyword evidence="1" id="KW-1133">Transmembrane helix</keyword>
<keyword evidence="1" id="KW-0812">Transmembrane</keyword>
<accession>A0A1D8NB23</accession>
<evidence type="ECO:0000313" key="3">
    <source>
        <dbReference type="Proteomes" id="UP000182444"/>
    </source>
</evidence>
<dbReference type="Proteomes" id="UP000182444">
    <property type="component" value="Chromosome 1C"/>
</dbReference>
<dbReference type="RefSeq" id="XP_068138479.1">
    <property type="nucleotide sequence ID" value="XM_068282378.1"/>
</dbReference>
<name>A0A1D8NB23_YARLL</name>
<reference evidence="2 3" key="1">
    <citation type="journal article" date="2016" name="PLoS ONE">
        <title>Sequence Assembly of Yarrowia lipolytica Strain W29/CLIB89 Shows Transposable Element Diversity.</title>
        <authorList>
            <person name="Magnan C."/>
            <person name="Yu J."/>
            <person name="Chang I."/>
            <person name="Jahn E."/>
            <person name="Kanomata Y."/>
            <person name="Wu J."/>
            <person name="Zeller M."/>
            <person name="Oakes M."/>
            <person name="Baldi P."/>
            <person name="Sandmeyer S."/>
        </authorList>
    </citation>
    <scope>NUCLEOTIDE SEQUENCE [LARGE SCALE GENOMIC DNA]</scope>
    <source>
        <strain evidence="3">CLIB89(W29)</strain>
    </source>
</reference>
<dbReference type="AlphaFoldDB" id="A0A1D8NB23"/>